<comment type="pathway">
    <text evidence="6">Amino-acid biosynthesis.</text>
</comment>
<sequence>MAKHEDLISAIGNTPLIRLNRVSALTGCEIWGKAEFLNPGQSVKDRAALFIIHDLVKSGALKPGGTIVEGTAGNTGIGLTLVANSLGFKSVIVIPETQSQEKKDALRLYGAQLIEVPAKPYKNPNNYIKISGRLAEKLNRELPEGAVWANQFDNVSNKRAHIETTGPEIWHQTNGRIDGFITAVGSGGTLAGVAEALRSRNPDIKIGLADPEGAALYEYYANGTLKSEGNSITEGIGQGRITANLEGLKVDLPYRISDAEALPYIFDLLEYEGLCLGGSSAINIAGAVRMARDLGPGKTIVTVLCDYGNRYASKIFNPEFLRSKDLPVPAWMEDRAPIDISDIIEAEPA</sequence>
<dbReference type="OrthoDB" id="9805733at2"/>
<organism evidence="8 9">
    <name type="scientific">Devosia riboflavina</name>
    <dbReference type="NCBI Taxonomy" id="46914"/>
    <lineage>
        <taxon>Bacteria</taxon>
        <taxon>Pseudomonadati</taxon>
        <taxon>Pseudomonadota</taxon>
        <taxon>Alphaproteobacteria</taxon>
        <taxon>Hyphomicrobiales</taxon>
        <taxon>Devosiaceae</taxon>
        <taxon>Devosia</taxon>
    </lineage>
</organism>
<evidence type="ECO:0000256" key="4">
    <source>
        <dbReference type="ARBA" id="ARBA00022898"/>
    </source>
</evidence>
<dbReference type="GO" id="GO:0006535">
    <property type="term" value="P:cysteine biosynthetic process from serine"/>
    <property type="evidence" value="ECO:0007669"/>
    <property type="project" value="InterPro"/>
</dbReference>
<proteinExistence type="predicted"/>
<gene>
    <name evidence="8" type="ORF">JP75_07305</name>
</gene>
<dbReference type="SUPFAM" id="SSF53686">
    <property type="entry name" value="Tryptophan synthase beta subunit-like PLP-dependent enzymes"/>
    <property type="match status" value="1"/>
</dbReference>
<name>A0A087M3B6_9HYPH</name>
<dbReference type="CDD" id="cd01561">
    <property type="entry name" value="CBS_like"/>
    <property type="match status" value="1"/>
</dbReference>
<comment type="caution">
    <text evidence="8">The sequence shown here is derived from an EMBL/GenBank/DDBJ whole genome shotgun (WGS) entry which is preliminary data.</text>
</comment>
<feature type="domain" description="Tryptophan synthase beta chain-like PALP" evidence="7">
    <location>
        <begin position="10"/>
        <end position="306"/>
    </location>
</feature>
<keyword evidence="5" id="KW-0809">Transit peptide</keyword>
<dbReference type="PANTHER" id="PTHR10314">
    <property type="entry name" value="CYSTATHIONINE BETA-SYNTHASE"/>
    <property type="match status" value="1"/>
</dbReference>
<protein>
    <recommendedName>
        <fullName evidence="7">Tryptophan synthase beta chain-like PALP domain-containing protein</fullName>
    </recommendedName>
</protein>
<dbReference type="InterPro" id="IPR036052">
    <property type="entry name" value="TrpB-like_PALP_sf"/>
</dbReference>
<dbReference type="Pfam" id="PF00291">
    <property type="entry name" value="PALP"/>
    <property type="match status" value="1"/>
</dbReference>
<evidence type="ECO:0000256" key="5">
    <source>
        <dbReference type="ARBA" id="ARBA00022946"/>
    </source>
</evidence>
<dbReference type="PROSITE" id="PS00901">
    <property type="entry name" value="CYS_SYNTHASE"/>
    <property type="match status" value="1"/>
</dbReference>
<evidence type="ECO:0000256" key="3">
    <source>
        <dbReference type="ARBA" id="ARBA00022679"/>
    </source>
</evidence>
<evidence type="ECO:0000256" key="6">
    <source>
        <dbReference type="ARBA" id="ARBA00029440"/>
    </source>
</evidence>
<dbReference type="STRING" id="46914.JP75_07305"/>
<dbReference type="FunFam" id="3.40.50.1100:FF:000011">
    <property type="entry name" value="Cysteine synthase (o-acetylserine)"/>
    <property type="match status" value="1"/>
</dbReference>
<dbReference type="InterPro" id="IPR001216">
    <property type="entry name" value="P-phosphate_BS"/>
</dbReference>
<keyword evidence="9" id="KW-1185">Reference proteome</keyword>
<reference evidence="8 9" key="1">
    <citation type="submission" date="2014-08" db="EMBL/GenBank/DDBJ databases">
        <authorList>
            <person name="Hassan Y.I."/>
            <person name="Lepp D."/>
            <person name="Zhou T."/>
        </authorList>
    </citation>
    <scope>NUCLEOTIDE SEQUENCE [LARGE SCALE GENOMIC DNA]</scope>
    <source>
        <strain evidence="8 9">IFO13584</strain>
    </source>
</reference>
<evidence type="ECO:0000256" key="1">
    <source>
        <dbReference type="ARBA" id="ARBA00001933"/>
    </source>
</evidence>
<dbReference type="Proteomes" id="UP000028981">
    <property type="component" value="Unassembled WGS sequence"/>
</dbReference>
<evidence type="ECO:0000313" key="8">
    <source>
        <dbReference type="EMBL" id="KFL31369.1"/>
    </source>
</evidence>
<feature type="non-terminal residue" evidence="8">
    <location>
        <position position="349"/>
    </location>
</feature>
<accession>A0A087M3B6</accession>
<dbReference type="Gene3D" id="3.40.50.1100">
    <property type="match status" value="2"/>
</dbReference>
<dbReference type="AlphaFoldDB" id="A0A087M3B6"/>
<comment type="cofactor">
    <cofactor evidence="1">
        <name>pyridoxal 5'-phosphate</name>
        <dbReference type="ChEBI" id="CHEBI:597326"/>
    </cofactor>
</comment>
<keyword evidence="4" id="KW-0663">Pyridoxal phosphate</keyword>
<keyword evidence="3" id="KW-0808">Transferase</keyword>
<dbReference type="InterPro" id="IPR001926">
    <property type="entry name" value="TrpB-like_PALP"/>
</dbReference>
<keyword evidence="2" id="KW-0028">Amino-acid biosynthesis</keyword>
<dbReference type="GO" id="GO:0016765">
    <property type="term" value="F:transferase activity, transferring alkyl or aryl (other than methyl) groups"/>
    <property type="evidence" value="ECO:0007669"/>
    <property type="project" value="UniProtKB-ARBA"/>
</dbReference>
<dbReference type="InterPro" id="IPR050214">
    <property type="entry name" value="Cys_Synth/Cystath_Beta-Synth"/>
</dbReference>
<evidence type="ECO:0000256" key="2">
    <source>
        <dbReference type="ARBA" id="ARBA00022605"/>
    </source>
</evidence>
<evidence type="ECO:0000313" key="9">
    <source>
        <dbReference type="Proteomes" id="UP000028981"/>
    </source>
</evidence>
<evidence type="ECO:0000259" key="7">
    <source>
        <dbReference type="Pfam" id="PF00291"/>
    </source>
</evidence>
<dbReference type="EMBL" id="JQGC01000006">
    <property type="protein sequence ID" value="KFL31369.1"/>
    <property type="molecule type" value="Genomic_DNA"/>
</dbReference>
<dbReference type="NCBIfam" id="NF007989">
    <property type="entry name" value="PRK10717.1"/>
    <property type="match status" value="1"/>
</dbReference>
<dbReference type="RefSeq" id="WP_051960454.1">
    <property type="nucleotide sequence ID" value="NZ_JQGC01000006.1"/>
</dbReference>